<gene>
    <name evidence="7" type="ORF">SPHA_7162</name>
</gene>
<dbReference type="PANTHER" id="PTHR13130:SF4">
    <property type="entry name" value="MEDIATOR OF RNA POLYMERASE II TRANSCRIPTION SUBUNIT 27"/>
    <property type="match status" value="1"/>
</dbReference>
<dbReference type="GO" id="GO:0016592">
    <property type="term" value="C:mediator complex"/>
    <property type="evidence" value="ECO:0007669"/>
    <property type="project" value="InterPro"/>
</dbReference>
<proteinExistence type="inferred from homology"/>
<comment type="subcellular location">
    <subcellularLocation>
        <location evidence="1">Nucleus</location>
    </subcellularLocation>
</comment>
<protein>
    <submittedName>
        <fullName evidence="7">MED27</fullName>
    </submittedName>
</protein>
<reference evidence="7" key="1">
    <citation type="submission" date="2021-01" db="EMBL/GenBank/DDBJ databases">
        <authorList>
            <person name="Li R."/>
            <person name="Bekaert M."/>
        </authorList>
    </citation>
    <scope>NUCLEOTIDE SEQUENCE</scope>
    <source>
        <strain evidence="7">Farmed</strain>
    </source>
</reference>
<dbReference type="Pfam" id="PF11571">
    <property type="entry name" value="Med27"/>
    <property type="match status" value="1"/>
</dbReference>
<keyword evidence="6" id="KW-1133">Transmembrane helix</keyword>
<sequence length="475" mass="52038">MAHATHESLSSVVSCPPMTSLSRCLRFRSSTAVNIGLKFYLLILSLSPSLFLSLSFSLSPSLSFSLSLSPILSLSVSPSPSLSLSLSPSLSFSPSLSTSLSLSPPLSPSLSLVLSLFLPLSPLSLSPSLPLSPLPLSVSLSPSLFLSLSFSLSLFFSLSSPITFSLSLPLSLSYNMADADNLENIAEAVKLTQKIRASISKTYSGLSDGFHNSLGNEKQCLSELQKSLLVINNDFNALEKFGNLLNPIDRSTNSFNLSLDPVVDKTPLYSQLLQTHKWTSKTLDFSNQAFYILSQSPLHRSVYIGASAKRLRRQSPTSHTVSANHLDMCLTNWDRSFADMSFSIVRPLGNCGVVQVTVGRAMTVLIILRGLIIEWVRVKGCTENFLTDEGKINVWSKSKYQVFQMVTDHASAAMLHFYSPVIPDVAVKSFLTWLQKYSTLFSAPCLKCGHYLQGGLPPTWRDFRTGEPYHEVCRG</sequence>
<dbReference type="PANTHER" id="PTHR13130">
    <property type="entry name" value="34 KDA TRANSCRIPTIONAL CO-ACTIVATOR-RELATED"/>
    <property type="match status" value="1"/>
</dbReference>
<keyword evidence="8" id="KW-1185">Reference proteome</keyword>
<feature type="transmembrane region" description="Helical" evidence="6">
    <location>
        <begin position="39"/>
        <end position="58"/>
    </location>
</feature>
<dbReference type="InterPro" id="IPR021627">
    <property type="entry name" value="Mediator_Med27"/>
</dbReference>
<evidence type="ECO:0000256" key="2">
    <source>
        <dbReference type="ARBA" id="ARBA00008048"/>
    </source>
</evidence>
<name>A0A812AZB5_ACAPH</name>
<evidence type="ECO:0000256" key="1">
    <source>
        <dbReference type="ARBA" id="ARBA00004123"/>
    </source>
</evidence>
<evidence type="ECO:0000313" key="7">
    <source>
        <dbReference type="EMBL" id="CAE1162159.1"/>
    </source>
</evidence>
<evidence type="ECO:0000256" key="3">
    <source>
        <dbReference type="ARBA" id="ARBA00023015"/>
    </source>
</evidence>
<comment type="caution">
    <text evidence="7">The sequence shown here is derived from an EMBL/GenBank/DDBJ whole genome shotgun (WGS) entry which is preliminary data.</text>
</comment>
<dbReference type="GO" id="GO:0006357">
    <property type="term" value="P:regulation of transcription by RNA polymerase II"/>
    <property type="evidence" value="ECO:0007669"/>
    <property type="project" value="TreeGrafter"/>
</dbReference>
<keyword evidence="5" id="KW-0539">Nucleus</keyword>
<accession>A0A812AZB5</accession>
<dbReference type="OrthoDB" id="1868004at2759"/>
<keyword evidence="3" id="KW-0805">Transcription regulation</keyword>
<comment type="similarity">
    <text evidence="2">Belongs to the Mediator complex subunit 27 family.</text>
</comment>
<evidence type="ECO:0000313" key="8">
    <source>
        <dbReference type="Proteomes" id="UP000597762"/>
    </source>
</evidence>
<evidence type="ECO:0000256" key="4">
    <source>
        <dbReference type="ARBA" id="ARBA00023163"/>
    </source>
</evidence>
<dbReference type="AlphaFoldDB" id="A0A812AZB5"/>
<keyword evidence="4" id="KW-0804">Transcription</keyword>
<keyword evidence="6" id="KW-0812">Transmembrane</keyword>
<evidence type="ECO:0000256" key="6">
    <source>
        <dbReference type="SAM" id="Phobius"/>
    </source>
</evidence>
<dbReference type="GO" id="GO:0003713">
    <property type="term" value="F:transcription coactivator activity"/>
    <property type="evidence" value="ECO:0007669"/>
    <property type="project" value="TreeGrafter"/>
</dbReference>
<evidence type="ECO:0000256" key="5">
    <source>
        <dbReference type="ARBA" id="ARBA00023242"/>
    </source>
</evidence>
<dbReference type="Proteomes" id="UP000597762">
    <property type="component" value="Unassembled WGS sequence"/>
</dbReference>
<dbReference type="EMBL" id="CAHIKZ030000231">
    <property type="protein sequence ID" value="CAE1162159.1"/>
    <property type="molecule type" value="Genomic_DNA"/>
</dbReference>
<organism evidence="7 8">
    <name type="scientific">Acanthosepion pharaonis</name>
    <name type="common">Pharaoh cuttlefish</name>
    <name type="synonym">Sepia pharaonis</name>
    <dbReference type="NCBI Taxonomy" id="158019"/>
    <lineage>
        <taxon>Eukaryota</taxon>
        <taxon>Metazoa</taxon>
        <taxon>Spiralia</taxon>
        <taxon>Lophotrochozoa</taxon>
        <taxon>Mollusca</taxon>
        <taxon>Cephalopoda</taxon>
        <taxon>Coleoidea</taxon>
        <taxon>Decapodiformes</taxon>
        <taxon>Sepiida</taxon>
        <taxon>Sepiina</taxon>
        <taxon>Sepiidae</taxon>
        <taxon>Acanthosepion</taxon>
    </lineage>
</organism>
<keyword evidence="6" id="KW-0472">Membrane</keyword>